<sequence length="218" mass="24217">MKKYENSKIQIQGIRKSKLVLSRLSLAPSNETGVAITTYGQGQVTGALYTVPAHAEITVDFKLKLICVTPEDVQNLNNLIKSLLDASHQHLYDELSKTEVSGGASFFGLFGWGGASASYSNTKHTMDSFGLSERNQEAIVDAMMKIVTQPSEFNYSGTIHNKDYDYDVTGNIFGIVMDAVIQQNQFQRQIRFLAPNLHLESSDGTRLNTLPPLYQYNN</sequence>
<keyword evidence="4" id="KW-1185">Reference proteome</keyword>
<evidence type="ECO:0000313" key="4">
    <source>
        <dbReference type="Proteomes" id="UP001326715"/>
    </source>
</evidence>
<organism evidence="1 3">
    <name type="scientific">Chitinophaga sancti</name>
    <dbReference type="NCBI Taxonomy" id="1004"/>
    <lineage>
        <taxon>Bacteria</taxon>
        <taxon>Pseudomonadati</taxon>
        <taxon>Bacteroidota</taxon>
        <taxon>Chitinophagia</taxon>
        <taxon>Chitinophagales</taxon>
        <taxon>Chitinophagaceae</taxon>
        <taxon>Chitinophaga</taxon>
    </lineage>
</organism>
<evidence type="ECO:0000313" key="1">
    <source>
        <dbReference type="EMBL" id="SFW90256.1"/>
    </source>
</evidence>
<dbReference type="Proteomes" id="UP001326715">
    <property type="component" value="Chromosome"/>
</dbReference>
<proteinExistence type="predicted"/>
<dbReference type="EMBL" id="CP140154">
    <property type="protein sequence ID" value="WQG90402.1"/>
    <property type="molecule type" value="Genomic_DNA"/>
</dbReference>
<dbReference type="Proteomes" id="UP000183788">
    <property type="component" value="Unassembled WGS sequence"/>
</dbReference>
<dbReference type="OrthoDB" id="9429518at2"/>
<protein>
    <submittedName>
        <fullName evidence="1">Uncharacterized protein</fullName>
    </submittedName>
</protein>
<evidence type="ECO:0000313" key="3">
    <source>
        <dbReference type="Proteomes" id="UP000183788"/>
    </source>
</evidence>
<evidence type="ECO:0000313" key="2">
    <source>
        <dbReference type="EMBL" id="WQG90402.1"/>
    </source>
</evidence>
<dbReference type="STRING" id="1004.SAMN05661012_06574"/>
<name>A0A1K1T0Y3_9BACT</name>
<dbReference type="AlphaFoldDB" id="A0A1K1T0Y3"/>
<reference evidence="1 3" key="1">
    <citation type="submission" date="2016-11" db="EMBL/GenBank/DDBJ databases">
        <authorList>
            <person name="Jaros S."/>
            <person name="Januszkiewicz K."/>
            <person name="Wedrychowicz H."/>
        </authorList>
    </citation>
    <scope>NUCLEOTIDE SEQUENCE [LARGE SCALE GENOMIC DNA]</scope>
    <source>
        <strain evidence="1 3">DSM 784</strain>
    </source>
</reference>
<accession>A0A1K1T0Y3</accession>
<dbReference type="RefSeq" id="WP_072366528.1">
    <property type="nucleotide sequence ID" value="NZ_CP139972.1"/>
</dbReference>
<gene>
    <name evidence="1" type="ORF">SAMN05661012_06574</name>
    <name evidence="2" type="ORF">SR876_02765</name>
</gene>
<dbReference type="EMBL" id="FPIZ01000047">
    <property type="protein sequence ID" value="SFW90256.1"/>
    <property type="molecule type" value="Genomic_DNA"/>
</dbReference>
<reference evidence="2 4" key="2">
    <citation type="submission" date="2023-11" db="EMBL/GenBank/DDBJ databases">
        <title>MicrobeMod: A computational toolkit for identifying prokaryotic methylation and restriction-modification with nanopore sequencing.</title>
        <authorList>
            <person name="Crits-Christoph A."/>
            <person name="Kang S.C."/>
            <person name="Lee H."/>
            <person name="Ostrov N."/>
        </authorList>
    </citation>
    <scope>NUCLEOTIDE SEQUENCE [LARGE SCALE GENOMIC DNA]</scope>
    <source>
        <strain evidence="2 4">ATCC 23090</strain>
    </source>
</reference>